<accession>A0A915HER0</accession>
<reference evidence="2" key="1">
    <citation type="submission" date="2022-11" db="UniProtKB">
        <authorList>
            <consortium name="WormBaseParasite"/>
        </authorList>
    </citation>
    <scope>IDENTIFICATION</scope>
</reference>
<evidence type="ECO:0000313" key="2">
    <source>
        <dbReference type="WBParaSite" id="nRc.2.0.1.t00081-RA"/>
    </source>
</evidence>
<sequence length="966" mass="109243">MASRDTAFEILESLFNINDEDTYFGSLFEAEFAKYSALDLGQTVRKDVNYGTYLFHFILGSILLLPRTRLYNKLSIEDVFLKVESIDSNKPNVIKVFTTFVGHSEKTVHYRIFDFHDGTLISDEQKLTNQDLEQLSYELNQKGRNMADYVLSSARHLKIFQPSTGLYKVVEDWKIEGSQITIADHFRAIPSSKSPIVVRQFPISIIQWEKNLPVEGTKSEFIDVLDQVFDKFEQLNFPSLQQETEQIKLQLNDLLTRMAKIYQNYDMKYNLKLSTSRIDHCGFIHGALSMNLKVFHQVSLHVVNREMNHHDNIQMIIMSNSEDLLEKMTQKPIVVDFKDVDTARAAAKATEYVSNKKVVKLPAHIQTLADECIYTAICLTSIHDPVSIIDAKIEPKPNGISSLIIENAEEIYNRYVDMQENNMLYQSHRQNFVETLSYAFDTVQSTNRLTVMDDVRCISRYFVGEAGTSAKIYIGRELEYELDPLIDDLRKHLTTFVIETTIPTLDVVVNLFETRVRYPFDSVYDATDDVQIPRTRETVSHTIVINVMSWFTDFAFSTRDESASPVKNFLKRKISVEPIRKFSTDPDLVEQLITRLPSVDIYDLILNVDEVVLPSPRRSNQLEPFFHECQQLINNPHELISVVGGIFSPWRKIQEIVKTAVGNRLVGCQIMPLQEKEYQSLKVDGPGSLSKLRVLSFSFLDRPLSMTSGNGMFHNFPTSLARTSNIEIASCNVIFNKRGQKSKKNIVKTIMDYNSNLKNFKRLLKSCTKYDGLMRTKRRGICELQLDSDTKLADSNAKLIKLSDFHANLRTVQKISLITAHGMIIKDMVADIANGDLKGLCFNMGFISGGFAASHLADKVLGLGTRLSGVGSRLGEALMLSSPFIRRATSGLIIYDLINSIQRYKNNDTEAVVDIAEDGVFLSVDALDIGVDIAEAFGLAEGLSTFTGPIGLGVGVVVMIGGEIYK</sequence>
<name>A0A915HER0_ROMCU</name>
<protein>
    <submittedName>
        <fullName evidence="2">Uncharacterized protein</fullName>
    </submittedName>
</protein>
<organism evidence="1 2">
    <name type="scientific">Romanomermis culicivorax</name>
    <name type="common">Nematode worm</name>
    <dbReference type="NCBI Taxonomy" id="13658"/>
    <lineage>
        <taxon>Eukaryota</taxon>
        <taxon>Metazoa</taxon>
        <taxon>Ecdysozoa</taxon>
        <taxon>Nematoda</taxon>
        <taxon>Enoplea</taxon>
        <taxon>Dorylaimia</taxon>
        <taxon>Mermithida</taxon>
        <taxon>Mermithoidea</taxon>
        <taxon>Mermithidae</taxon>
        <taxon>Romanomermis</taxon>
    </lineage>
</organism>
<keyword evidence="1" id="KW-1185">Reference proteome</keyword>
<evidence type="ECO:0000313" key="1">
    <source>
        <dbReference type="Proteomes" id="UP000887565"/>
    </source>
</evidence>
<dbReference type="WBParaSite" id="nRc.2.0.1.t00081-RA">
    <property type="protein sequence ID" value="nRc.2.0.1.t00081-RA"/>
    <property type="gene ID" value="nRc.2.0.1.g00081"/>
</dbReference>
<dbReference type="AlphaFoldDB" id="A0A915HER0"/>
<dbReference type="Proteomes" id="UP000887565">
    <property type="component" value="Unplaced"/>
</dbReference>
<proteinExistence type="predicted"/>